<evidence type="ECO:0000259" key="3">
    <source>
        <dbReference type="PROSITE" id="PS51043"/>
    </source>
</evidence>
<dbReference type="CTD" id="36335867"/>
<gene>
    <name evidence="4" type="ORF">EGR_00152</name>
</gene>
<dbReference type="GeneID" id="36335867"/>
<feature type="compositionally biased region" description="Acidic residues" evidence="2">
    <location>
        <begin position="114"/>
        <end position="124"/>
    </location>
</feature>
<evidence type="ECO:0000313" key="5">
    <source>
        <dbReference type="Proteomes" id="UP000019149"/>
    </source>
</evidence>
<organism evidence="4 5">
    <name type="scientific">Echinococcus granulosus</name>
    <name type="common">Hydatid tapeworm</name>
    <dbReference type="NCBI Taxonomy" id="6210"/>
    <lineage>
        <taxon>Eukaryota</taxon>
        <taxon>Metazoa</taxon>
        <taxon>Spiralia</taxon>
        <taxon>Lophotrochozoa</taxon>
        <taxon>Platyhelminthes</taxon>
        <taxon>Cestoda</taxon>
        <taxon>Eucestoda</taxon>
        <taxon>Cyclophyllidea</taxon>
        <taxon>Taeniidae</taxon>
        <taxon>Echinococcus</taxon>
        <taxon>Echinococcus granulosus group</taxon>
    </lineage>
</organism>
<dbReference type="GO" id="GO:0005737">
    <property type="term" value="C:cytoplasm"/>
    <property type="evidence" value="ECO:0007669"/>
    <property type="project" value="TreeGrafter"/>
</dbReference>
<dbReference type="KEGG" id="egl:EGR_00152"/>
<dbReference type="RefSeq" id="XP_024356079.1">
    <property type="nucleotide sequence ID" value="XM_024489401.1"/>
</dbReference>
<evidence type="ECO:0000256" key="1">
    <source>
        <dbReference type="ARBA" id="ARBA00038464"/>
    </source>
</evidence>
<dbReference type="GO" id="GO:0046872">
    <property type="term" value="F:metal ion binding"/>
    <property type="evidence" value="ECO:0007669"/>
    <property type="project" value="InterPro"/>
</dbReference>
<sequence>MRAFHHEVVRLYSLFCARNPHFTERGGKVSIMAHSLGAVVAFDVLTTSTPMYSDMAYICMLQDVPELPSTASFPEIKNLFCLGSPLGVFLALRGVKPTDEEVSLDKSQAQNEVEAPDSDIDEDSDAKNTECLKSCLKFRDESHLQSSRTNFRLFNIFHPRDPVAYRLEPLILRHYTNIQPAVIGNPKLLKVPDLPKSPPLQARTNSSSSVPKSLGLALNALANYLKKSHPPGIASLFDTWEEPADGMKMMPSPSERHLRARIDFQLEAEELTVQNLLMHVFTSHGGYWTNEALCLFLLSQIFGEAPKFTSP</sequence>
<feature type="region of interest" description="Disordered" evidence="2">
    <location>
        <begin position="101"/>
        <end position="125"/>
    </location>
</feature>
<dbReference type="SMART" id="SM01127">
    <property type="entry name" value="DDHD"/>
    <property type="match status" value="1"/>
</dbReference>
<dbReference type="GO" id="GO:0004620">
    <property type="term" value="F:phospholipase activity"/>
    <property type="evidence" value="ECO:0007669"/>
    <property type="project" value="TreeGrafter"/>
</dbReference>
<dbReference type="InterPro" id="IPR058055">
    <property type="entry name" value="PA-PLA1"/>
</dbReference>
<dbReference type="PANTHER" id="PTHR23509">
    <property type="entry name" value="PA-PL1 PHOSPHOLIPASE FAMILY"/>
    <property type="match status" value="1"/>
</dbReference>
<dbReference type="InterPro" id="IPR004177">
    <property type="entry name" value="DDHD_dom"/>
</dbReference>
<proteinExistence type="inferred from homology"/>
<dbReference type="Pfam" id="PF02862">
    <property type="entry name" value="DDHD"/>
    <property type="match status" value="1"/>
</dbReference>
<accession>W6UU79</accession>
<evidence type="ECO:0000313" key="4">
    <source>
        <dbReference type="EMBL" id="EUB64883.1"/>
    </source>
</evidence>
<dbReference type="AlphaFoldDB" id="W6UU79"/>
<dbReference type="PANTHER" id="PTHR23509:SF48">
    <property type="entry name" value="INTRACELLULAR PHOSPHOLIPASE A1"/>
    <property type="match status" value="1"/>
</dbReference>
<evidence type="ECO:0000256" key="2">
    <source>
        <dbReference type="SAM" id="MobiDB-lite"/>
    </source>
</evidence>
<feature type="domain" description="DDHD" evidence="3">
    <location>
        <begin position="72"/>
        <end position="303"/>
    </location>
</feature>
<reference evidence="4 5" key="1">
    <citation type="journal article" date="2013" name="Nat. Genet.">
        <title>The genome of the hydatid tapeworm Echinococcus granulosus.</title>
        <authorList>
            <person name="Zheng H."/>
            <person name="Zhang W."/>
            <person name="Zhang L."/>
            <person name="Zhang Z."/>
            <person name="Li J."/>
            <person name="Lu G."/>
            <person name="Zhu Y."/>
            <person name="Wang Y."/>
            <person name="Huang Y."/>
            <person name="Liu J."/>
            <person name="Kang H."/>
            <person name="Chen J."/>
            <person name="Wang L."/>
            <person name="Chen A."/>
            <person name="Yu S."/>
            <person name="Gao Z."/>
            <person name="Jin L."/>
            <person name="Gu W."/>
            <person name="Wang Z."/>
            <person name="Zhao L."/>
            <person name="Shi B."/>
            <person name="Wen H."/>
            <person name="Lin R."/>
            <person name="Jones M.K."/>
            <person name="Brejova B."/>
            <person name="Vinar T."/>
            <person name="Zhao G."/>
            <person name="McManus D.P."/>
            <person name="Chen Z."/>
            <person name="Zhou Y."/>
            <person name="Wang S."/>
        </authorList>
    </citation>
    <scope>NUCLEOTIDE SEQUENCE [LARGE SCALE GENOMIC DNA]</scope>
</reference>
<comment type="similarity">
    <text evidence="1">Belongs to the PA-PLA1 family.</text>
</comment>
<dbReference type="EMBL" id="APAU02000001">
    <property type="protein sequence ID" value="EUB64883.1"/>
    <property type="molecule type" value="Genomic_DNA"/>
</dbReference>
<name>W6UU79_ECHGR</name>
<dbReference type="Proteomes" id="UP000019149">
    <property type="component" value="Unassembled WGS sequence"/>
</dbReference>
<dbReference type="OrthoDB" id="6253823at2759"/>
<protein>
    <submittedName>
        <fullName evidence="4">Phospholipase DDHD1</fullName>
    </submittedName>
</protein>
<dbReference type="STRING" id="6210.W6UU79"/>
<comment type="caution">
    <text evidence="4">The sequence shown here is derived from an EMBL/GenBank/DDBJ whole genome shotgun (WGS) entry which is preliminary data.</text>
</comment>
<keyword evidence="5" id="KW-1185">Reference proteome</keyword>
<dbReference type="PROSITE" id="PS51043">
    <property type="entry name" value="DDHD"/>
    <property type="match status" value="1"/>
</dbReference>